<evidence type="ECO:0000313" key="2">
    <source>
        <dbReference type="Proteomes" id="UP000242715"/>
    </source>
</evidence>
<name>A0A2Z6M2S2_TRISU</name>
<protein>
    <submittedName>
        <fullName evidence="1">Uncharacterized protein</fullName>
    </submittedName>
</protein>
<proteinExistence type="predicted"/>
<dbReference type="AlphaFoldDB" id="A0A2Z6M2S2"/>
<organism evidence="1 2">
    <name type="scientific">Trifolium subterraneum</name>
    <name type="common">Subterranean clover</name>
    <dbReference type="NCBI Taxonomy" id="3900"/>
    <lineage>
        <taxon>Eukaryota</taxon>
        <taxon>Viridiplantae</taxon>
        <taxon>Streptophyta</taxon>
        <taxon>Embryophyta</taxon>
        <taxon>Tracheophyta</taxon>
        <taxon>Spermatophyta</taxon>
        <taxon>Magnoliopsida</taxon>
        <taxon>eudicotyledons</taxon>
        <taxon>Gunneridae</taxon>
        <taxon>Pentapetalae</taxon>
        <taxon>rosids</taxon>
        <taxon>fabids</taxon>
        <taxon>Fabales</taxon>
        <taxon>Fabaceae</taxon>
        <taxon>Papilionoideae</taxon>
        <taxon>50 kb inversion clade</taxon>
        <taxon>NPAAA clade</taxon>
        <taxon>Hologalegina</taxon>
        <taxon>IRL clade</taxon>
        <taxon>Trifolieae</taxon>
        <taxon>Trifolium</taxon>
    </lineage>
</organism>
<sequence length="77" mass="8365">MKVDGEALVGDEIDSDEVEVEALVGDEIGTIPMSRHSIQSYNLVFAPQLSVSQPPSHLFPFSQVVPFSPVFMCTKGL</sequence>
<gene>
    <name evidence="1" type="ORF">TSUD_49420</name>
</gene>
<keyword evidence="2" id="KW-1185">Reference proteome</keyword>
<evidence type="ECO:0000313" key="1">
    <source>
        <dbReference type="EMBL" id="GAU24353.1"/>
    </source>
</evidence>
<dbReference type="Proteomes" id="UP000242715">
    <property type="component" value="Unassembled WGS sequence"/>
</dbReference>
<accession>A0A2Z6M2S2</accession>
<dbReference type="EMBL" id="DF973287">
    <property type="protein sequence ID" value="GAU24353.1"/>
    <property type="molecule type" value="Genomic_DNA"/>
</dbReference>
<reference evidence="2" key="1">
    <citation type="journal article" date="2017" name="Front. Plant Sci.">
        <title>Climate Clever Clovers: New Paradigm to Reduce the Environmental Footprint of Ruminants by Breeding Low Methanogenic Forages Utilizing Haplotype Variation.</title>
        <authorList>
            <person name="Kaur P."/>
            <person name="Appels R."/>
            <person name="Bayer P.E."/>
            <person name="Keeble-Gagnere G."/>
            <person name="Wang J."/>
            <person name="Hirakawa H."/>
            <person name="Shirasawa K."/>
            <person name="Vercoe P."/>
            <person name="Stefanova K."/>
            <person name="Durmic Z."/>
            <person name="Nichols P."/>
            <person name="Revell C."/>
            <person name="Isobe S.N."/>
            <person name="Edwards D."/>
            <person name="Erskine W."/>
        </authorList>
    </citation>
    <scope>NUCLEOTIDE SEQUENCE [LARGE SCALE GENOMIC DNA]</scope>
    <source>
        <strain evidence="2">cv. Daliak</strain>
    </source>
</reference>